<proteinExistence type="predicted"/>
<dbReference type="AlphaFoldDB" id="A0A5Q4ZC99"/>
<evidence type="ECO:0000313" key="1">
    <source>
        <dbReference type="EMBL" id="VVD29881.1"/>
    </source>
</evidence>
<dbReference type="Proteomes" id="UP000325811">
    <property type="component" value="Chromosome I"/>
</dbReference>
<reference evidence="1 2" key="1">
    <citation type="submission" date="2019-08" db="EMBL/GenBank/DDBJ databases">
        <authorList>
            <person name="Herpell B J."/>
        </authorList>
    </citation>
    <scope>NUCLEOTIDE SEQUENCE [LARGE SCALE GENOMIC DNA]</scope>
    <source>
        <strain evidence="2">Msb3</strain>
    </source>
</reference>
<protein>
    <submittedName>
        <fullName evidence="1">Uncharacterized protein</fullName>
    </submittedName>
</protein>
<sequence length="56" mass="6439">MGSQSPRQHGMDGDHWNNARLRAVIHKRVGVEYSRGYIREIAIHTGVGDLITRRRN</sequence>
<gene>
    <name evidence="1" type="ORF">PDMSB3_3425</name>
</gene>
<accession>A0A5Q4ZC99</accession>
<organism evidence="1 2">
    <name type="scientific">Paraburkholderia dioscoreae</name>
    <dbReference type="NCBI Taxonomy" id="2604047"/>
    <lineage>
        <taxon>Bacteria</taxon>
        <taxon>Pseudomonadati</taxon>
        <taxon>Pseudomonadota</taxon>
        <taxon>Betaproteobacteria</taxon>
        <taxon>Burkholderiales</taxon>
        <taxon>Burkholderiaceae</taxon>
        <taxon>Paraburkholderia</taxon>
    </lineage>
</organism>
<evidence type="ECO:0000313" key="2">
    <source>
        <dbReference type="Proteomes" id="UP000325811"/>
    </source>
</evidence>
<dbReference type="KEGG" id="pdio:PDMSB3_3425"/>
<name>A0A5Q4ZC99_9BURK</name>
<keyword evidence="2" id="KW-1185">Reference proteome</keyword>
<dbReference type="EMBL" id="LR699553">
    <property type="protein sequence ID" value="VVD29881.1"/>
    <property type="molecule type" value="Genomic_DNA"/>
</dbReference>